<dbReference type="Proteomes" id="UP001066276">
    <property type="component" value="Chromosome 4_2"/>
</dbReference>
<evidence type="ECO:0000313" key="3">
    <source>
        <dbReference type="Proteomes" id="UP001066276"/>
    </source>
</evidence>
<feature type="region of interest" description="Disordered" evidence="1">
    <location>
        <begin position="73"/>
        <end position="106"/>
    </location>
</feature>
<name>A0AAV7SAC8_PLEWA</name>
<keyword evidence="3" id="KW-1185">Reference proteome</keyword>
<reference evidence="2" key="1">
    <citation type="journal article" date="2022" name="bioRxiv">
        <title>Sequencing and chromosome-scale assembly of the giantPleurodeles waltlgenome.</title>
        <authorList>
            <person name="Brown T."/>
            <person name="Elewa A."/>
            <person name="Iarovenko S."/>
            <person name="Subramanian E."/>
            <person name="Araus A.J."/>
            <person name="Petzold A."/>
            <person name="Susuki M."/>
            <person name="Suzuki K.-i.T."/>
            <person name="Hayashi T."/>
            <person name="Toyoda A."/>
            <person name="Oliveira C."/>
            <person name="Osipova E."/>
            <person name="Leigh N.D."/>
            <person name="Simon A."/>
            <person name="Yun M.H."/>
        </authorList>
    </citation>
    <scope>NUCLEOTIDE SEQUENCE</scope>
    <source>
        <strain evidence="2">20211129_DDA</strain>
        <tissue evidence="2">Liver</tissue>
    </source>
</reference>
<accession>A0AAV7SAC8</accession>
<evidence type="ECO:0000256" key="1">
    <source>
        <dbReference type="SAM" id="MobiDB-lite"/>
    </source>
</evidence>
<feature type="region of interest" description="Disordered" evidence="1">
    <location>
        <begin position="1"/>
        <end position="39"/>
    </location>
</feature>
<comment type="caution">
    <text evidence="2">The sequence shown here is derived from an EMBL/GenBank/DDBJ whole genome shotgun (WGS) entry which is preliminary data.</text>
</comment>
<evidence type="ECO:0000313" key="2">
    <source>
        <dbReference type="EMBL" id="KAJ1161761.1"/>
    </source>
</evidence>
<gene>
    <name evidence="2" type="ORF">NDU88_002242</name>
</gene>
<organism evidence="2 3">
    <name type="scientific">Pleurodeles waltl</name>
    <name type="common">Iberian ribbed newt</name>
    <dbReference type="NCBI Taxonomy" id="8319"/>
    <lineage>
        <taxon>Eukaryota</taxon>
        <taxon>Metazoa</taxon>
        <taxon>Chordata</taxon>
        <taxon>Craniata</taxon>
        <taxon>Vertebrata</taxon>
        <taxon>Euteleostomi</taxon>
        <taxon>Amphibia</taxon>
        <taxon>Batrachia</taxon>
        <taxon>Caudata</taxon>
        <taxon>Salamandroidea</taxon>
        <taxon>Salamandridae</taxon>
        <taxon>Pleurodelinae</taxon>
        <taxon>Pleurodeles</taxon>
    </lineage>
</organism>
<dbReference type="AlphaFoldDB" id="A0AAV7SAC8"/>
<protein>
    <submittedName>
        <fullName evidence="2">Uncharacterized protein</fullName>
    </submittedName>
</protein>
<dbReference type="EMBL" id="JANPWB010000008">
    <property type="protein sequence ID" value="KAJ1161761.1"/>
    <property type="molecule type" value="Genomic_DNA"/>
</dbReference>
<sequence length="191" mass="21222">MPPATTPHSAYRPSKRQTPTRRPHRKKFERPVHNLPRLQRNTIETLQKHAPHPQVRFDPRTQPHMMVRKLLARQGHAQSPTKCLSSPHDPTRKIEMGPNPQRPRRRTEYSAACLFSAARGHQHAATRAPAILPISEARAGSAQADNTRGPRAPRPRLHTMPAPETAVCPGGVPRARTAALRVSGDTRGPAL</sequence>
<feature type="region of interest" description="Disordered" evidence="1">
    <location>
        <begin position="138"/>
        <end position="171"/>
    </location>
</feature>
<feature type="compositionally biased region" description="Basic residues" evidence="1">
    <location>
        <begin position="13"/>
        <end position="28"/>
    </location>
</feature>
<proteinExistence type="predicted"/>